<accession>A0A9P6DHS3</accession>
<dbReference type="EMBL" id="MU129185">
    <property type="protein sequence ID" value="KAF9504906.1"/>
    <property type="molecule type" value="Genomic_DNA"/>
</dbReference>
<evidence type="ECO:0000259" key="2">
    <source>
        <dbReference type="PROSITE" id="PS00463"/>
    </source>
</evidence>
<feature type="region of interest" description="Disordered" evidence="1">
    <location>
        <begin position="137"/>
        <end position="156"/>
    </location>
</feature>
<dbReference type="AlphaFoldDB" id="A0A9P6DHS3"/>
<feature type="compositionally biased region" description="Polar residues" evidence="1">
    <location>
        <begin position="137"/>
        <end position="151"/>
    </location>
</feature>
<feature type="domain" description="Zn(2)-C6 fungal-type" evidence="2">
    <location>
        <begin position="29"/>
        <end position="62"/>
    </location>
</feature>
<reference evidence="3" key="1">
    <citation type="journal article" date="2020" name="Nat. Commun.">
        <title>Large-scale genome sequencing of mycorrhizal fungi provides insights into the early evolution of symbiotic traits.</title>
        <authorList>
            <person name="Miyauchi S."/>
            <person name="Kiss E."/>
            <person name="Kuo A."/>
            <person name="Drula E."/>
            <person name="Kohler A."/>
            <person name="Sanchez-Garcia M."/>
            <person name="Morin E."/>
            <person name="Andreopoulos B."/>
            <person name="Barry K.W."/>
            <person name="Bonito G."/>
            <person name="Buee M."/>
            <person name="Carver A."/>
            <person name="Chen C."/>
            <person name="Cichocki N."/>
            <person name="Clum A."/>
            <person name="Culley D."/>
            <person name="Crous P.W."/>
            <person name="Fauchery L."/>
            <person name="Girlanda M."/>
            <person name="Hayes R.D."/>
            <person name="Keri Z."/>
            <person name="LaButti K."/>
            <person name="Lipzen A."/>
            <person name="Lombard V."/>
            <person name="Magnuson J."/>
            <person name="Maillard F."/>
            <person name="Murat C."/>
            <person name="Nolan M."/>
            <person name="Ohm R.A."/>
            <person name="Pangilinan J."/>
            <person name="Pereira M.F."/>
            <person name="Perotto S."/>
            <person name="Peter M."/>
            <person name="Pfister S."/>
            <person name="Riley R."/>
            <person name="Sitrit Y."/>
            <person name="Stielow J.B."/>
            <person name="Szollosi G."/>
            <person name="Zifcakova L."/>
            <person name="Stursova M."/>
            <person name="Spatafora J.W."/>
            <person name="Tedersoo L."/>
            <person name="Vaario L.M."/>
            <person name="Yamada A."/>
            <person name="Yan M."/>
            <person name="Wang P."/>
            <person name="Xu J."/>
            <person name="Bruns T."/>
            <person name="Baldrian P."/>
            <person name="Vilgalys R."/>
            <person name="Dunand C."/>
            <person name="Henrissat B."/>
            <person name="Grigoriev I.V."/>
            <person name="Hibbett D."/>
            <person name="Nagy L.G."/>
            <person name="Martin F.M."/>
        </authorList>
    </citation>
    <scope>NUCLEOTIDE SEQUENCE</scope>
    <source>
        <strain evidence="3">UP504</strain>
    </source>
</reference>
<feature type="region of interest" description="Disordered" evidence="1">
    <location>
        <begin position="1"/>
        <end position="23"/>
    </location>
</feature>
<sequence>MSDVPPSEYMPSISDDSDSGPRARNDKAGCWPCRFRKKGCKSGAWGSLGPCQDCHRFNILCCGQGIERPPGQALADQVRGDLKIWIGNRDNRAPSIQPLALSFELRPSSSTTPDSCRDCQDPDCTPVATASPFFTTNETSSSQFQGTNTADHASPYNHATPIYPSETGAGWNDTQYLPEDPLSFPPTAFLPSSDNENVLPWSSGLHNILGNMEGYSFTPEQLTFYHDLDNEMDWVWWLWEIPPA</sequence>
<comment type="caution">
    <text evidence="3">The sequence shown here is derived from an EMBL/GenBank/DDBJ whole genome shotgun (WGS) entry which is preliminary data.</text>
</comment>
<dbReference type="InterPro" id="IPR036864">
    <property type="entry name" value="Zn2-C6_fun-type_DNA-bd_sf"/>
</dbReference>
<name>A0A9P6DHS3_9AGAM</name>
<evidence type="ECO:0000313" key="4">
    <source>
        <dbReference type="Proteomes" id="UP000886523"/>
    </source>
</evidence>
<organism evidence="3 4">
    <name type="scientific">Hydnum rufescens UP504</name>
    <dbReference type="NCBI Taxonomy" id="1448309"/>
    <lineage>
        <taxon>Eukaryota</taxon>
        <taxon>Fungi</taxon>
        <taxon>Dikarya</taxon>
        <taxon>Basidiomycota</taxon>
        <taxon>Agaricomycotina</taxon>
        <taxon>Agaricomycetes</taxon>
        <taxon>Cantharellales</taxon>
        <taxon>Hydnaceae</taxon>
        <taxon>Hydnum</taxon>
    </lineage>
</organism>
<protein>
    <recommendedName>
        <fullName evidence="2">Zn(2)-C6 fungal-type domain-containing protein</fullName>
    </recommendedName>
</protein>
<evidence type="ECO:0000256" key="1">
    <source>
        <dbReference type="SAM" id="MobiDB-lite"/>
    </source>
</evidence>
<proteinExistence type="predicted"/>
<dbReference type="PROSITE" id="PS00463">
    <property type="entry name" value="ZN2_CY6_FUNGAL_1"/>
    <property type="match status" value="1"/>
</dbReference>
<keyword evidence="4" id="KW-1185">Reference proteome</keyword>
<dbReference type="GO" id="GO:0008270">
    <property type="term" value="F:zinc ion binding"/>
    <property type="evidence" value="ECO:0007669"/>
    <property type="project" value="InterPro"/>
</dbReference>
<dbReference type="InterPro" id="IPR001138">
    <property type="entry name" value="Zn2Cys6_DnaBD"/>
</dbReference>
<dbReference type="Proteomes" id="UP000886523">
    <property type="component" value="Unassembled WGS sequence"/>
</dbReference>
<gene>
    <name evidence="3" type="ORF">BS47DRAFT_600729</name>
</gene>
<dbReference type="SUPFAM" id="SSF57701">
    <property type="entry name" value="Zn2/Cys6 DNA-binding domain"/>
    <property type="match status" value="1"/>
</dbReference>
<evidence type="ECO:0000313" key="3">
    <source>
        <dbReference type="EMBL" id="KAF9504906.1"/>
    </source>
</evidence>
<dbReference type="GO" id="GO:0000981">
    <property type="term" value="F:DNA-binding transcription factor activity, RNA polymerase II-specific"/>
    <property type="evidence" value="ECO:0007669"/>
    <property type="project" value="InterPro"/>
</dbReference>